<evidence type="ECO:0000259" key="14">
    <source>
        <dbReference type="PROSITE" id="PS50110"/>
    </source>
</evidence>
<dbReference type="InterPro" id="IPR011006">
    <property type="entry name" value="CheY-like_superfamily"/>
</dbReference>
<dbReference type="InterPro" id="IPR004358">
    <property type="entry name" value="Sig_transdc_His_kin-like_C"/>
</dbReference>
<dbReference type="Gene3D" id="3.40.50.2300">
    <property type="match status" value="1"/>
</dbReference>
<dbReference type="SUPFAM" id="SSF52172">
    <property type="entry name" value="CheY-like"/>
    <property type="match status" value="1"/>
</dbReference>
<dbReference type="FunFam" id="1.10.287.130:FF:000038">
    <property type="entry name" value="Sensory transduction histidine kinase"/>
    <property type="match status" value="1"/>
</dbReference>
<keyword evidence="9" id="KW-0902">Two-component regulatory system</keyword>
<evidence type="ECO:0000256" key="1">
    <source>
        <dbReference type="ARBA" id="ARBA00000085"/>
    </source>
</evidence>
<dbReference type="InterPro" id="IPR036097">
    <property type="entry name" value="HisK_dim/P_sf"/>
</dbReference>
<dbReference type="PROSITE" id="PS50110">
    <property type="entry name" value="RESPONSE_REGULATORY"/>
    <property type="match status" value="1"/>
</dbReference>
<dbReference type="Proteomes" id="UP000482155">
    <property type="component" value="Unassembled WGS sequence"/>
</dbReference>
<comment type="subcellular location">
    <subcellularLocation>
        <location evidence="2">Cell inner membrane</location>
        <topology evidence="2">Multi-pass membrane protein</topology>
    </subcellularLocation>
</comment>
<dbReference type="SMART" id="SM00387">
    <property type="entry name" value="HATPase_c"/>
    <property type="match status" value="1"/>
</dbReference>
<name>A0A6B3SK15_9BURK</name>
<comment type="caution">
    <text evidence="15">The sequence shown here is derived from an EMBL/GenBank/DDBJ whole genome shotgun (WGS) entry which is preliminary data.</text>
</comment>
<feature type="coiled-coil region" evidence="12">
    <location>
        <begin position="188"/>
        <end position="222"/>
    </location>
</feature>
<dbReference type="Pfam" id="PF02518">
    <property type="entry name" value="HATPase_c"/>
    <property type="match status" value="1"/>
</dbReference>
<dbReference type="PANTHER" id="PTHR43047">
    <property type="entry name" value="TWO-COMPONENT HISTIDINE PROTEIN KINASE"/>
    <property type="match status" value="1"/>
</dbReference>
<evidence type="ECO:0000256" key="7">
    <source>
        <dbReference type="ARBA" id="ARBA00022777"/>
    </source>
</evidence>
<evidence type="ECO:0000256" key="9">
    <source>
        <dbReference type="ARBA" id="ARBA00023012"/>
    </source>
</evidence>
<feature type="domain" description="Histidine kinase" evidence="13">
    <location>
        <begin position="229"/>
        <end position="465"/>
    </location>
</feature>
<evidence type="ECO:0000256" key="5">
    <source>
        <dbReference type="ARBA" id="ARBA00022679"/>
    </source>
</evidence>
<evidence type="ECO:0000256" key="8">
    <source>
        <dbReference type="ARBA" id="ARBA00022840"/>
    </source>
</evidence>
<keyword evidence="10" id="KW-0472">Membrane</keyword>
<gene>
    <name evidence="15" type="ORF">G3574_01260</name>
</gene>
<dbReference type="Gene3D" id="3.30.565.10">
    <property type="entry name" value="Histidine kinase-like ATPase, C-terminal domain"/>
    <property type="match status" value="1"/>
</dbReference>
<evidence type="ECO:0000256" key="2">
    <source>
        <dbReference type="ARBA" id="ARBA00004429"/>
    </source>
</evidence>
<dbReference type="EC" id="2.7.13.3" evidence="3"/>
<dbReference type="CDD" id="cd16922">
    <property type="entry name" value="HATPase_EvgS-ArcB-TorS-like"/>
    <property type="match status" value="1"/>
</dbReference>
<evidence type="ECO:0000256" key="11">
    <source>
        <dbReference type="PROSITE-ProRule" id="PRU00169"/>
    </source>
</evidence>
<dbReference type="InterPro" id="IPR003661">
    <property type="entry name" value="HisK_dim/P_dom"/>
</dbReference>
<proteinExistence type="predicted"/>
<reference evidence="15 16" key="1">
    <citation type="submission" date="2020-02" db="EMBL/GenBank/DDBJ databases">
        <authorList>
            <person name="Kim M.K."/>
        </authorList>
    </citation>
    <scope>NUCLEOTIDE SEQUENCE [LARGE SCALE GENOMIC DNA]</scope>
    <source>
        <strain evidence="15 16">17J57-3</strain>
    </source>
</reference>
<dbReference type="SUPFAM" id="SSF47384">
    <property type="entry name" value="Homodimeric domain of signal transducing histidine kinase"/>
    <property type="match status" value="1"/>
</dbReference>
<keyword evidence="4 11" id="KW-0597">Phosphoprotein</keyword>
<dbReference type="GO" id="GO:0009927">
    <property type="term" value="F:histidine phosphotransfer kinase activity"/>
    <property type="evidence" value="ECO:0007669"/>
    <property type="project" value="TreeGrafter"/>
</dbReference>
<keyword evidence="7" id="KW-0418">Kinase</keyword>
<protein>
    <recommendedName>
        <fullName evidence="3">histidine kinase</fullName>
        <ecNumber evidence="3">2.7.13.3</ecNumber>
    </recommendedName>
</protein>
<keyword evidence="16" id="KW-1185">Reference proteome</keyword>
<dbReference type="SMART" id="SM00448">
    <property type="entry name" value="REC"/>
    <property type="match status" value="1"/>
</dbReference>
<feature type="modified residue" description="4-aspartylphosphate" evidence="11">
    <location>
        <position position="63"/>
    </location>
</feature>
<evidence type="ECO:0000259" key="13">
    <source>
        <dbReference type="PROSITE" id="PS50109"/>
    </source>
</evidence>
<dbReference type="InterPro" id="IPR005467">
    <property type="entry name" value="His_kinase_dom"/>
</dbReference>
<evidence type="ECO:0000256" key="10">
    <source>
        <dbReference type="ARBA" id="ARBA00023136"/>
    </source>
</evidence>
<dbReference type="InterPro" id="IPR003594">
    <property type="entry name" value="HATPase_dom"/>
</dbReference>
<sequence>MRVKEGGNTEQKGTVLVVEDSPTQAEKLRQLLRSEGYAVAIAPNGRIALEEIARALPSLVVSDIIMPEMDGYDLCRAIKASPDARSVPVILVTSLIDPKDIVRGLESGADNFIRKPYDDQYLLSRIEQVLLNQRLRHEAPGDGGIALYLDGERHVIHAERQQILDLLISTYEQAVFVNDALIARERQVNTLNAQLAHHAAQLEATNAEIARKNVELERASRLKSEFLANMSHELRTPLNAIIGFSEAMRQGMLGAVSSQQEEYLGDIYDSGKHLLALINDILDMSKIEAGKMTVHPEPTDLRQLLHSSLMLFKEKAIRAGLHLRLEMESMGWARLDQRKVRQILYNLLSNAVKFTPDGGTVTLRACRVSHCELDGMRLIAGEPGNLQDMLEIRVLDTGIGIHEFDLDKLFQPFVQLDSGANRRFEGTGLGLALVKQFVELKRGVLALRSAPGKGSEFAFWLPFRETAPPVSAPLHQ</sequence>
<accession>A0A6B3SK15</accession>
<dbReference type="SUPFAM" id="SSF55874">
    <property type="entry name" value="ATPase domain of HSP90 chaperone/DNA topoisomerase II/histidine kinase"/>
    <property type="match status" value="1"/>
</dbReference>
<keyword evidence="6" id="KW-0547">Nucleotide-binding</keyword>
<comment type="catalytic activity">
    <reaction evidence="1">
        <text>ATP + protein L-histidine = ADP + protein N-phospho-L-histidine.</text>
        <dbReference type="EC" id="2.7.13.3"/>
    </reaction>
</comment>
<dbReference type="GO" id="GO:0005524">
    <property type="term" value="F:ATP binding"/>
    <property type="evidence" value="ECO:0007669"/>
    <property type="project" value="UniProtKB-KW"/>
</dbReference>
<evidence type="ECO:0000256" key="12">
    <source>
        <dbReference type="SAM" id="Coils"/>
    </source>
</evidence>
<evidence type="ECO:0000256" key="6">
    <source>
        <dbReference type="ARBA" id="ARBA00022741"/>
    </source>
</evidence>
<keyword evidence="8" id="KW-0067">ATP-binding</keyword>
<dbReference type="EMBL" id="JAAIVB010000008">
    <property type="protein sequence ID" value="NEX59695.1"/>
    <property type="molecule type" value="Genomic_DNA"/>
</dbReference>
<dbReference type="PANTHER" id="PTHR43047:SF63">
    <property type="entry name" value="HISTIDINE KINASE"/>
    <property type="match status" value="1"/>
</dbReference>
<keyword evidence="5" id="KW-0808">Transferase</keyword>
<dbReference type="Pfam" id="PF00072">
    <property type="entry name" value="Response_reg"/>
    <property type="match status" value="1"/>
</dbReference>
<dbReference type="InterPro" id="IPR036890">
    <property type="entry name" value="HATPase_C_sf"/>
</dbReference>
<feature type="domain" description="Response regulatory" evidence="14">
    <location>
        <begin position="14"/>
        <end position="130"/>
    </location>
</feature>
<dbReference type="InterPro" id="IPR001789">
    <property type="entry name" value="Sig_transdc_resp-reg_receiver"/>
</dbReference>
<dbReference type="GO" id="GO:0000155">
    <property type="term" value="F:phosphorelay sensor kinase activity"/>
    <property type="evidence" value="ECO:0007669"/>
    <property type="project" value="InterPro"/>
</dbReference>
<dbReference type="PRINTS" id="PR00344">
    <property type="entry name" value="BCTRLSENSOR"/>
</dbReference>
<dbReference type="SMART" id="SM00388">
    <property type="entry name" value="HisKA"/>
    <property type="match status" value="1"/>
</dbReference>
<dbReference type="RefSeq" id="WP_163960096.1">
    <property type="nucleotide sequence ID" value="NZ_JAAIVB010000008.1"/>
</dbReference>
<dbReference type="AlphaFoldDB" id="A0A6B3SK15"/>
<evidence type="ECO:0000313" key="15">
    <source>
        <dbReference type="EMBL" id="NEX59695.1"/>
    </source>
</evidence>
<dbReference type="GO" id="GO:0005886">
    <property type="term" value="C:plasma membrane"/>
    <property type="evidence" value="ECO:0007669"/>
    <property type="project" value="UniProtKB-SubCell"/>
</dbReference>
<dbReference type="Pfam" id="PF00512">
    <property type="entry name" value="HisKA"/>
    <property type="match status" value="1"/>
</dbReference>
<keyword evidence="12" id="KW-0175">Coiled coil</keyword>
<evidence type="ECO:0000256" key="3">
    <source>
        <dbReference type="ARBA" id="ARBA00012438"/>
    </source>
</evidence>
<evidence type="ECO:0000256" key="4">
    <source>
        <dbReference type="ARBA" id="ARBA00022553"/>
    </source>
</evidence>
<organism evidence="15 16">
    <name type="scientific">Noviherbaspirillum galbum</name>
    <dbReference type="NCBI Taxonomy" id="2709383"/>
    <lineage>
        <taxon>Bacteria</taxon>
        <taxon>Pseudomonadati</taxon>
        <taxon>Pseudomonadota</taxon>
        <taxon>Betaproteobacteria</taxon>
        <taxon>Burkholderiales</taxon>
        <taxon>Oxalobacteraceae</taxon>
        <taxon>Noviherbaspirillum</taxon>
    </lineage>
</organism>
<evidence type="ECO:0000313" key="16">
    <source>
        <dbReference type="Proteomes" id="UP000482155"/>
    </source>
</evidence>
<dbReference type="Gene3D" id="1.10.287.130">
    <property type="match status" value="1"/>
</dbReference>
<dbReference type="FunFam" id="3.30.565.10:FF:000006">
    <property type="entry name" value="Sensor histidine kinase WalK"/>
    <property type="match status" value="1"/>
</dbReference>
<dbReference type="PROSITE" id="PS50109">
    <property type="entry name" value="HIS_KIN"/>
    <property type="match status" value="1"/>
</dbReference>
<dbReference type="CDD" id="cd00082">
    <property type="entry name" value="HisKA"/>
    <property type="match status" value="1"/>
</dbReference>